<dbReference type="AlphaFoldDB" id="A0A5W2A6R9"/>
<name>A0A5W2A6R9_SALET</name>
<keyword evidence="1" id="KW-0812">Transmembrane</keyword>
<reference evidence="2" key="1">
    <citation type="submission" date="2018-06" db="EMBL/GenBank/DDBJ databases">
        <authorList>
            <person name="Ashton P.M."/>
            <person name="Dallman T."/>
            <person name="Nair S."/>
            <person name="De Pinna E."/>
            <person name="Peters T."/>
            <person name="Grant K."/>
        </authorList>
    </citation>
    <scope>NUCLEOTIDE SEQUENCE</scope>
    <source>
        <strain evidence="2">442704</strain>
    </source>
</reference>
<accession>A0A5W2A6R9</accession>
<protein>
    <submittedName>
        <fullName evidence="2">Uncharacterized protein</fullName>
    </submittedName>
</protein>
<organism evidence="2">
    <name type="scientific">Salmonella enterica subsp. enterica serovar Pretoria</name>
    <dbReference type="NCBI Taxonomy" id="2564937"/>
    <lineage>
        <taxon>Bacteria</taxon>
        <taxon>Pseudomonadati</taxon>
        <taxon>Pseudomonadota</taxon>
        <taxon>Gammaproteobacteria</taxon>
        <taxon>Enterobacterales</taxon>
        <taxon>Enterobacteriaceae</taxon>
        <taxon>Salmonella</taxon>
    </lineage>
</organism>
<keyword evidence="1" id="KW-0472">Membrane</keyword>
<gene>
    <name evidence="2" type="ORF">DPD33_07850</name>
</gene>
<evidence type="ECO:0000313" key="2">
    <source>
        <dbReference type="EMBL" id="EBW3281936.1"/>
    </source>
</evidence>
<proteinExistence type="predicted"/>
<evidence type="ECO:0000256" key="1">
    <source>
        <dbReference type="SAM" id="Phobius"/>
    </source>
</evidence>
<comment type="caution">
    <text evidence="2">The sequence shown here is derived from an EMBL/GenBank/DDBJ whole genome shotgun (WGS) entry which is preliminary data.</text>
</comment>
<sequence length="72" mass="8013">MPGVLLWFFKGVIALLLAFAVGLIVYYYLEIRPIAQCSGSQKARTRSKKDATPCCVASYVNYWPECSDLGYG</sequence>
<keyword evidence="1" id="KW-1133">Transmembrane helix</keyword>
<feature type="transmembrane region" description="Helical" evidence="1">
    <location>
        <begin position="6"/>
        <end position="29"/>
    </location>
</feature>
<dbReference type="EMBL" id="AAHIAM010000005">
    <property type="protein sequence ID" value="EBW3281936.1"/>
    <property type="molecule type" value="Genomic_DNA"/>
</dbReference>